<dbReference type="GO" id="GO:0006516">
    <property type="term" value="P:glycoprotein catabolic process"/>
    <property type="evidence" value="ECO:0007669"/>
    <property type="project" value="TreeGrafter"/>
</dbReference>
<dbReference type="PANTHER" id="PTHR43730">
    <property type="entry name" value="BETA-MANNOSIDASE"/>
    <property type="match status" value="1"/>
</dbReference>
<evidence type="ECO:0000259" key="15">
    <source>
        <dbReference type="Pfam" id="PF00703"/>
    </source>
</evidence>
<protein>
    <recommendedName>
        <fullName evidence="13">Beta-mannosidase B</fullName>
        <ecNumber evidence="5">3.2.1.25</ecNumber>
    </recommendedName>
    <alternativeName>
        <fullName evidence="14">Mannanase B</fullName>
    </alternativeName>
</protein>
<evidence type="ECO:0000313" key="19">
    <source>
        <dbReference type="EMBL" id="OBT91315.1"/>
    </source>
</evidence>
<evidence type="ECO:0000256" key="12">
    <source>
        <dbReference type="ARBA" id="ARBA00038429"/>
    </source>
</evidence>
<dbReference type="InterPro" id="IPR054593">
    <property type="entry name" value="Beta-mannosidase-like_N2"/>
</dbReference>
<dbReference type="InterPro" id="IPR017853">
    <property type="entry name" value="GH"/>
</dbReference>
<dbReference type="SUPFAM" id="SSF49785">
    <property type="entry name" value="Galactose-binding domain-like"/>
    <property type="match status" value="1"/>
</dbReference>
<keyword evidence="6" id="KW-0964">Secreted</keyword>
<evidence type="ECO:0000259" key="16">
    <source>
        <dbReference type="Pfam" id="PF17753"/>
    </source>
</evidence>
<dbReference type="STRING" id="342668.A0A1B8G655"/>
<dbReference type="Pfam" id="PF00703">
    <property type="entry name" value="Glyco_hydro_2"/>
    <property type="match status" value="1"/>
</dbReference>
<evidence type="ECO:0000256" key="8">
    <source>
        <dbReference type="ARBA" id="ARBA00023180"/>
    </source>
</evidence>
<dbReference type="Proteomes" id="UP000091956">
    <property type="component" value="Unassembled WGS sequence"/>
</dbReference>
<dbReference type="InterPro" id="IPR041625">
    <property type="entry name" value="Beta-mannosidase_Ig"/>
</dbReference>
<evidence type="ECO:0000256" key="5">
    <source>
        <dbReference type="ARBA" id="ARBA00012754"/>
    </source>
</evidence>
<comment type="subunit">
    <text evidence="4">Homodimer.</text>
</comment>
<evidence type="ECO:0000313" key="20">
    <source>
        <dbReference type="Proteomes" id="UP000091956"/>
    </source>
</evidence>
<evidence type="ECO:0000256" key="14">
    <source>
        <dbReference type="ARBA" id="ARBA00041614"/>
    </source>
</evidence>
<evidence type="ECO:0000256" key="4">
    <source>
        <dbReference type="ARBA" id="ARBA00011738"/>
    </source>
</evidence>
<feature type="domain" description="Beta-mannosidase-like galactose-binding" evidence="18">
    <location>
        <begin position="14"/>
        <end position="198"/>
    </location>
</feature>
<dbReference type="Gene3D" id="2.60.120.260">
    <property type="entry name" value="Galactose-binding domain-like"/>
    <property type="match status" value="1"/>
</dbReference>
<evidence type="ECO:0000256" key="1">
    <source>
        <dbReference type="ARBA" id="ARBA00000829"/>
    </source>
</evidence>
<dbReference type="Pfam" id="PF17753">
    <property type="entry name" value="Ig_mannosidase"/>
    <property type="match status" value="1"/>
</dbReference>
<feature type="domain" description="Mannosidase Ig/CBM-like" evidence="17">
    <location>
        <begin position="546"/>
        <end position="650"/>
    </location>
</feature>
<comment type="similarity">
    <text evidence="12">Belongs to the glycosyl hydrolase 2 family. Beta-mannosidase B subfamily.</text>
</comment>
<gene>
    <name evidence="19" type="ORF">VE01_10682</name>
</gene>
<dbReference type="EC" id="3.2.1.25" evidence="5"/>
<dbReference type="GO" id="GO:0000272">
    <property type="term" value="P:polysaccharide catabolic process"/>
    <property type="evidence" value="ECO:0007669"/>
    <property type="project" value="UniProtKB-KW"/>
</dbReference>
<evidence type="ECO:0000256" key="11">
    <source>
        <dbReference type="ARBA" id="ARBA00023326"/>
    </source>
</evidence>
<dbReference type="GeneID" id="28844068"/>
<keyword evidence="11" id="KW-0624">Polysaccharide degradation</keyword>
<dbReference type="AlphaFoldDB" id="A0A1B8G655"/>
<dbReference type="GO" id="GO:0005576">
    <property type="term" value="C:extracellular region"/>
    <property type="evidence" value="ECO:0007669"/>
    <property type="project" value="UniProtKB-SubCell"/>
</dbReference>
<evidence type="ECO:0000259" key="18">
    <source>
        <dbReference type="Pfam" id="PF22666"/>
    </source>
</evidence>
<keyword evidence="7" id="KW-0378">Hydrolase</keyword>
<evidence type="ECO:0000256" key="9">
    <source>
        <dbReference type="ARBA" id="ARBA00023277"/>
    </source>
</evidence>
<dbReference type="EMBL" id="KV460309">
    <property type="protein sequence ID" value="OBT91315.1"/>
    <property type="molecule type" value="Genomic_DNA"/>
</dbReference>
<evidence type="ECO:0000256" key="10">
    <source>
        <dbReference type="ARBA" id="ARBA00023295"/>
    </source>
</evidence>
<dbReference type="InterPro" id="IPR008979">
    <property type="entry name" value="Galactose-bd-like_sf"/>
</dbReference>
<dbReference type="Pfam" id="PF17786">
    <property type="entry name" value="Mannosidase_ig"/>
    <property type="match status" value="1"/>
</dbReference>
<organism evidence="19 20">
    <name type="scientific">Pseudogymnoascus verrucosus</name>
    <dbReference type="NCBI Taxonomy" id="342668"/>
    <lineage>
        <taxon>Eukaryota</taxon>
        <taxon>Fungi</taxon>
        <taxon>Dikarya</taxon>
        <taxon>Ascomycota</taxon>
        <taxon>Pezizomycotina</taxon>
        <taxon>Leotiomycetes</taxon>
        <taxon>Thelebolales</taxon>
        <taxon>Thelebolaceae</taxon>
        <taxon>Pseudogymnoascus</taxon>
    </lineage>
</organism>
<dbReference type="RefSeq" id="XP_018125048.1">
    <property type="nucleotide sequence ID" value="XM_018280075.2"/>
</dbReference>
<dbReference type="PANTHER" id="PTHR43730:SF1">
    <property type="entry name" value="BETA-MANNOSIDASE"/>
    <property type="match status" value="1"/>
</dbReference>
<reference evidence="20" key="2">
    <citation type="journal article" date="2018" name="Nat. Commun.">
        <title>Extreme sensitivity to ultraviolet light in the fungal pathogen causing white-nose syndrome of bats.</title>
        <authorList>
            <person name="Palmer J.M."/>
            <person name="Drees K.P."/>
            <person name="Foster J.T."/>
            <person name="Lindner D.L."/>
        </authorList>
    </citation>
    <scope>NUCLEOTIDE SEQUENCE [LARGE SCALE GENOMIC DNA]</scope>
    <source>
        <strain evidence="20">UAMH 10579</strain>
    </source>
</reference>
<feature type="domain" description="Beta-mannosidase Ig-fold" evidence="16">
    <location>
        <begin position="660"/>
        <end position="715"/>
    </location>
</feature>
<evidence type="ECO:0000256" key="6">
    <source>
        <dbReference type="ARBA" id="ARBA00022525"/>
    </source>
</evidence>
<dbReference type="GO" id="GO:0004567">
    <property type="term" value="F:beta-mannosidase activity"/>
    <property type="evidence" value="ECO:0007669"/>
    <property type="project" value="UniProtKB-EC"/>
</dbReference>
<dbReference type="InterPro" id="IPR036156">
    <property type="entry name" value="Beta-gal/glucu_dom_sf"/>
</dbReference>
<dbReference type="Gene3D" id="2.60.40.10">
    <property type="entry name" value="Immunoglobulins"/>
    <property type="match status" value="2"/>
</dbReference>
<dbReference type="SUPFAM" id="SSF49303">
    <property type="entry name" value="beta-Galactosidase/glucuronidase domain"/>
    <property type="match status" value="2"/>
</dbReference>
<reference evidence="19 20" key="1">
    <citation type="submission" date="2016-03" db="EMBL/GenBank/DDBJ databases">
        <title>Comparative genomics of Pseudogymnoascus destructans, the fungus causing white-nose syndrome of bats.</title>
        <authorList>
            <person name="Palmer J.M."/>
            <person name="Drees K.P."/>
            <person name="Foster J.T."/>
            <person name="Lindner D.L."/>
        </authorList>
    </citation>
    <scope>NUCLEOTIDE SEQUENCE [LARGE SCALE GENOMIC DNA]</scope>
    <source>
        <strain evidence="19 20">UAMH 10579</strain>
    </source>
</reference>
<keyword evidence="10" id="KW-0326">Glycosidase</keyword>
<dbReference type="Pfam" id="PF22666">
    <property type="entry name" value="Glyco_hydro_2_N2"/>
    <property type="match status" value="1"/>
</dbReference>
<dbReference type="InterPro" id="IPR013783">
    <property type="entry name" value="Ig-like_fold"/>
</dbReference>
<evidence type="ECO:0000256" key="13">
    <source>
        <dbReference type="ARBA" id="ARBA00041069"/>
    </source>
</evidence>
<name>A0A1B8G655_9PEZI</name>
<dbReference type="InterPro" id="IPR006102">
    <property type="entry name" value="Ig-like_GH2"/>
</dbReference>
<evidence type="ECO:0000256" key="3">
    <source>
        <dbReference type="ARBA" id="ARBA00004740"/>
    </source>
</evidence>
<evidence type="ECO:0000256" key="2">
    <source>
        <dbReference type="ARBA" id="ARBA00004613"/>
    </source>
</evidence>
<keyword evidence="9" id="KW-0119">Carbohydrate metabolism</keyword>
<comment type="subcellular location">
    <subcellularLocation>
        <location evidence="2">Secreted</location>
    </subcellularLocation>
</comment>
<accession>A0A1B8G655</accession>
<dbReference type="SUPFAM" id="SSF51445">
    <property type="entry name" value="(Trans)glycosidases"/>
    <property type="match status" value="1"/>
</dbReference>
<evidence type="ECO:0000259" key="17">
    <source>
        <dbReference type="Pfam" id="PF17786"/>
    </source>
</evidence>
<comment type="pathway">
    <text evidence="3">Glycan metabolism; N-glycan degradation.</text>
</comment>
<keyword evidence="20" id="KW-1185">Reference proteome</keyword>
<dbReference type="InterPro" id="IPR041447">
    <property type="entry name" value="Mannosidase_ig"/>
</dbReference>
<evidence type="ECO:0000256" key="7">
    <source>
        <dbReference type="ARBA" id="ARBA00022801"/>
    </source>
</evidence>
<sequence length="742" mass="84331">MAIPKETLSLNDGWKYTASNDLEAADVENWHNAQPLPTSIHLDLLANGSIPDPFSAKNEQLVQWAGKKTWIYEKQFTVPSQLLRNLTRMVVLVFEGLDTYTTVTLNGTIILETNNMFLSHRVDITEQVRSAQTAQNETHTLRIVFHNADQKAMEEMEKHPEQSWFSFHFGNKRLAVRKAQYHFGWDWGPVLTDCGPWKQINLEIYQTRLTDISIRTHLDTDHREAVVDVSVEMEGLADYARISIERDGLTVESRVISLTDKKTTTAIRIRNPKLWWPWSLGEPNLYTAKVTLFNGCDSSVEELDSLRKRFGIRKIELVQQPLRDQEGSSFFFRVNGVPIFAAGSCWVPLDSFLARATPGKYRRWVQLAKDTNQVMIRIWGGGIYEHDAFFDACDDLGVLVWHDFMFACGVYPAYSSFEESVIAEVRQNVTRLRHHPSIAVWCGNNEDYAIAYLAQIHVGKADYDPAEMDPDKIKQSGFPARLFYEVRLPEVCKELIPDISYWPGSPFGGSFCNAPTEGDLSYWTVKRENQPITAGLARIVSGDSLELEAWACNMTLRHVSINYEIQAWHVETGQNVWTHTVSAKIQLDPNRSTELGRTLLDSRLGGEAHYKWNELAFAIRLFSAPESSVSNPAAERNRIARYVNFHEPLKEVPFASEEGKITVKLTEGEIGSIIQLSVSVPMKGVYLDFEDEDTVEWDDNGLDLVPGEMFKVCVTGVKYGGAKKLRVYWLGETSWQSQTLVV</sequence>
<comment type="catalytic activity">
    <reaction evidence="1">
        <text>Hydrolysis of terminal, non-reducing beta-D-mannose residues in beta-D-mannosides.</text>
        <dbReference type="EC" id="3.2.1.25"/>
    </reaction>
</comment>
<dbReference type="Gene3D" id="3.20.20.80">
    <property type="entry name" value="Glycosidases"/>
    <property type="match status" value="1"/>
</dbReference>
<dbReference type="OrthoDB" id="3583261at2759"/>
<feature type="domain" description="Glycoside hydrolase family 2 immunoglobulin-like beta-sandwich" evidence="15">
    <location>
        <begin position="207"/>
        <end position="313"/>
    </location>
</feature>
<keyword evidence="8" id="KW-0325">Glycoprotein</keyword>
<dbReference type="InterPro" id="IPR050887">
    <property type="entry name" value="Beta-mannosidase_GH2"/>
</dbReference>
<proteinExistence type="inferred from homology"/>